<name>A0A370GQR5_9COXI</name>
<protein>
    <submittedName>
        <fullName evidence="2">AhpC/TSA family protein</fullName>
    </submittedName>
</protein>
<feature type="domain" description="Thioredoxin" evidence="1">
    <location>
        <begin position="9"/>
        <end position="165"/>
    </location>
</feature>
<dbReference type="PANTHER" id="PTHR43640:SF1">
    <property type="entry name" value="THIOREDOXIN-DEPENDENT PEROXIREDOXIN"/>
    <property type="match status" value="1"/>
</dbReference>
<dbReference type="OrthoDB" id="9809746at2"/>
<dbReference type="GO" id="GO:0016491">
    <property type="term" value="F:oxidoreductase activity"/>
    <property type="evidence" value="ECO:0007669"/>
    <property type="project" value="InterPro"/>
</dbReference>
<accession>A0A370GQR5</accession>
<dbReference type="InterPro" id="IPR000866">
    <property type="entry name" value="AhpC/TSA"/>
</dbReference>
<dbReference type="GO" id="GO:0016209">
    <property type="term" value="F:antioxidant activity"/>
    <property type="evidence" value="ECO:0007669"/>
    <property type="project" value="InterPro"/>
</dbReference>
<dbReference type="Pfam" id="PF00578">
    <property type="entry name" value="AhpC-TSA"/>
    <property type="match status" value="1"/>
</dbReference>
<sequence length="186" mass="21033">MAETPSTMIPLGTTAPDFYLMDVRSGKYFSLHELKSDIATVIMFICNHCPYVKHIQSQLAELARTYQDKGIKFIAISSNDVEYYPEDGPDKMRAQAQDFHFTFPYLYDETQETAKAYYAACTPDFYVFDKDLACVYRGRFDDATPGSGRIPTGADLRHALDNILAGKPVSTDQKPSVGCNIKWKKR</sequence>
<keyword evidence="3" id="KW-1185">Reference proteome</keyword>
<dbReference type="InterPro" id="IPR013766">
    <property type="entry name" value="Thioredoxin_domain"/>
</dbReference>
<gene>
    <name evidence="2" type="ORF">C8D86_10659</name>
</gene>
<dbReference type="InterPro" id="IPR047262">
    <property type="entry name" value="PRX-like1"/>
</dbReference>
<dbReference type="InterPro" id="IPR036249">
    <property type="entry name" value="Thioredoxin-like_sf"/>
</dbReference>
<dbReference type="AlphaFoldDB" id="A0A370GQR5"/>
<evidence type="ECO:0000259" key="1">
    <source>
        <dbReference type="PROSITE" id="PS51352"/>
    </source>
</evidence>
<comment type="caution">
    <text evidence="2">The sequence shown here is derived from an EMBL/GenBank/DDBJ whole genome shotgun (WGS) entry which is preliminary data.</text>
</comment>
<reference evidence="2 3" key="1">
    <citation type="submission" date="2018-07" db="EMBL/GenBank/DDBJ databases">
        <title>Genomic Encyclopedia of Type Strains, Phase IV (KMG-IV): sequencing the most valuable type-strain genomes for metagenomic binning, comparative biology and taxonomic classification.</title>
        <authorList>
            <person name="Goeker M."/>
        </authorList>
    </citation>
    <scope>NUCLEOTIDE SEQUENCE [LARGE SCALE GENOMIC DNA]</scope>
    <source>
        <strain evidence="2 3">DSM 16500</strain>
    </source>
</reference>
<dbReference type="EMBL" id="QQAX01000006">
    <property type="protein sequence ID" value="RDI46055.1"/>
    <property type="molecule type" value="Genomic_DNA"/>
</dbReference>
<dbReference type="RefSeq" id="WP_114833953.1">
    <property type="nucleotide sequence ID" value="NZ_LR699114.1"/>
</dbReference>
<dbReference type="Gene3D" id="3.40.30.10">
    <property type="entry name" value="Glutaredoxin"/>
    <property type="match status" value="1"/>
</dbReference>
<evidence type="ECO:0000313" key="3">
    <source>
        <dbReference type="Proteomes" id="UP000254720"/>
    </source>
</evidence>
<proteinExistence type="predicted"/>
<dbReference type="PROSITE" id="PS51352">
    <property type="entry name" value="THIOREDOXIN_2"/>
    <property type="match status" value="1"/>
</dbReference>
<dbReference type="SUPFAM" id="SSF52833">
    <property type="entry name" value="Thioredoxin-like"/>
    <property type="match status" value="1"/>
</dbReference>
<dbReference type="PANTHER" id="PTHR43640">
    <property type="entry name" value="OS07G0260300 PROTEIN"/>
    <property type="match status" value="1"/>
</dbReference>
<dbReference type="CDD" id="cd02969">
    <property type="entry name" value="PRX_like1"/>
    <property type="match status" value="1"/>
</dbReference>
<dbReference type="Proteomes" id="UP000254720">
    <property type="component" value="Unassembled WGS sequence"/>
</dbReference>
<organism evidence="2 3">
    <name type="scientific">Aquicella lusitana</name>
    <dbReference type="NCBI Taxonomy" id="254246"/>
    <lineage>
        <taxon>Bacteria</taxon>
        <taxon>Pseudomonadati</taxon>
        <taxon>Pseudomonadota</taxon>
        <taxon>Gammaproteobacteria</taxon>
        <taxon>Legionellales</taxon>
        <taxon>Coxiellaceae</taxon>
        <taxon>Aquicella</taxon>
    </lineage>
</organism>
<evidence type="ECO:0000313" key="2">
    <source>
        <dbReference type="EMBL" id="RDI46055.1"/>
    </source>
</evidence>